<dbReference type="PANTHER" id="PTHR30537:SF26">
    <property type="entry name" value="GLYCINE CLEAVAGE SYSTEM TRANSCRIPTIONAL ACTIVATOR"/>
    <property type="match status" value="1"/>
</dbReference>
<evidence type="ECO:0000256" key="2">
    <source>
        <dbReference type="ARBA" id="ARBA00023015"/>
    </source>
</evidence>
<dbReference type="SUPFAM" id="SSF46785">
    <property type="entry name" value="Winged helix' DNA-binding domain"/>
    <property type="match status" value="1"/>
</dbReference>
<evidence type="ECO:0000313" key="6">
    <source>
        <dbReference type="EMBL" id="SDF75130.1"/>
    </source>
</evidence>
<evidence type="ECO:0000256" key="1">
    <source>
        <dbReference type="ARBA" id="ARBA00009437"/>
    </source>
</evidence>
<dbReference type="FunFam" id="1.10.10.10:FF:000001">
    <property type="entry name" value="LysR family transcriptional regulator"/>
    <property type="match status" value="1"/>
</dbReference>
<dbReference type="Pfam" id="PF00126">
    <property type="entry name" value="HTH_1"/>
    <property type="match status" value="1"/>
</dbReference>
<evidence type="ECO:0000256" key="4">
    <source>
        <dbReference type="ARBA" id="ARBA00023163"/>
    </source>
</evidence>
<dbReference type="PANTHER" id="PTHR30537">
    <property type="entry name" value="HTH-TYPE TRANSCRIPTIONAL REGULATOR"/>
    <property type="match status" value="1"/>
</dbReference>
<gene>
    <name evidence="6" type="ORF">SAMN04244550_02781</name>
</gene>
<dbReference type="InterPro" id="IPR000847">
    <property type="entry name" value="LysR_HTH_N"/>
</dbReference>
<evidence type="ECO:0000313" key="7">
    <source>
        <dbReference type="Proteomes" id="UP000183812"/>
    </source>
</evidence>
<keyword evidence="4" id="KW-0804">Transcription</keyword>
<dbReference type="InterPro" id="IPR005119">
    <property type="entry name" value="LysR_subst-bd"/>
</dbReference>
<dbReference type="InterPro" id="IPR058163">
    <property type="entry name" value="LysR-type_TF_proteobact-type"/>
</dbReference>
<dbReference type="Proteomes" id="UP000183812">
    <property type="component" value="Unassembled WGS sequence"/>
</dbReference>
<keyword evidence="3" id="KW-0238">DNA-binding</keyword>
<feature type="domain" description="HTH lysR-type" evidence="5">
    <location>
        <begin position="4"/>
        <end position="61"/>
    </location>
</feature>
<protein>
    <submittedName>
        <fullName evidence="6">Putative choline sulfate-utilization transcription factor</fullName>
    </submittedName>
</protein>
<keyword evidence="2" id="KW-0805">Transcription regulation</keyword>
<dbReference type="GO" id="GO:0006351">
    <property type="term" value="P:DNA-templated transcription"/>
    <property type="evidence" value="ECO:0007669"/>
    <property type="project" value="TreeGrafter"/>
</dbReference>
<accession>A0A1G7NPC6</accession>
<name>A0A1G7NPC6_RHOCA</name>
<dbReference type="InterPro" id="IPR036390">
    <property type="entry name" value="WH_DNA-bd_sf"/>
</dbReference>
<evidence type="ECO:0000259" key="5">
    <source>
        <dbReference type="PROSITE" id="PS50931"/>
    </source>
</evidence>
<sequence>MRRVDLGWMRVFVEVGRAGSLSEAAHRLNITQPAVSYQIRRAEGEFGVALLLRKARGVALTPEGRALHDILARAVTQVDALAEALRPTPRRKTLRLYTDYAFSSLWLMPRLHLFRAAHPELELQIVALQHAGTRAEGEMAVVFASRAELGPAAVQILPEAVVPVCAPALRAGLPEGVLPDAPLIHLDAEPGAVWFDWPSYQRALTPARDPRRARGDLRCNTYALVIEAALAGQGVALGWRGLVDRLLARDQLVEAGPELANPERGYFLVANAPRDAGAEALWQWLRAEAGLPSG</sequence>
<dbReference type="GO" id="GO:0003700">
    <property type="term" value="F:DNA-binding transcription factor activity"/>
    <property type="evidence" value="ECO:0007669"/>
    <property type="project" value="InterPro"/>
</dbReference>
<dbReference type="Gene3D" id="3.40.190.10">
    <property type="entry name" value="Periplasmic binding protein-like II"/>
    <property type="match status" value="2"/>
</dbReference>
<proteinExistence type="inferred from homology"/>
<dbReference type="SUPFAM" id="SSF53850">
    <property type="entry name" value="Periplasmic binding protein-like II"/>
    <property type="match status" value="1"/>
</dbReference>
<dbReference type="GO" id="GO:0043565">
    <property type="term" value="F:sequence-specific DNA binding"/>
    <property type="evidence" value="ECO:0007669"/>
    <property type="project" value="TreeGrafter"/>
</dbReference>
<dbReference type="AlphaFoldDB" id="A0A1G7NPC6"/>
<reference evidence="6 7" key="1">
    <citation type="submission" date="2016-10" db="EMBL/GenBank/DDBJ databases">
        <authorList>
            <person name="de Groot N.N."/>
        </authorList>
    </citation>
    <scope>NUCLEOTIDE SEQUENCE [LARGE SCALE GENOMIC DNA]</scope>
    <source>
        <strain evidence="7">DSM 938 / 37b4</strain>
    </source>
</reference>
<dbReference type="NCBIfam" id="TIGR03418">
    <property type="entry name" value="chol_sulf_TF"/>
    <property type="match status" value="1"/>
</dbReference>
<dbReference type="OrthoDB" id="9813056at2"/>
<dbReference type="Pfam" id="PF03466">
    <property type="entry name" value="LysR_substrate"/>
    <property type="match status" value="1"/>
</dbReference>
<comment type="similarity">
    <text evidence="1">Belongs to the LysR transcriptional regulatory family.</text>
</comment>
<dbReference type="PRINTS" id="PR00039">
    <property type="entry name" value="HTHLYSR"/>
</dbReference>
<evidence type="ECO:0000256" key="3">
    <source>
        <dbReference type="ARBA" id="ARBA00023125"/>
    </source>
</evidence>
<dbReference type="InterPro" id="IPR036388">
    <property type="entry name" value="WH-like_DNA-bd_sf"/>
</dbReference>
<dbReference type="Gene3D" id="1.10.10.10">
    <property type="entry name" value="Winged helix-like DNA-binding domain superfamily/Winged helix DNA-binding domain"/>
    <property type="match status" value="1"/>
</dbReference>
<dbReference type="PROSITE" id="PS50931">
    <property type="entry name" value="HTH_LYSR"/>
    <property type="match status" value="1"/>
</dbReference>
<dbReference type="EMBL" id="FNAY01000016">
    <property type="protein sequence ID" value="SDF75130.1"/>
    <property type="molecule type" value="Genomic_DNA"/>
</dbReference>
<organism evidence="6 7">
    <name type="scientific">Rhodobacter capsulatus</name>
    <name type="common">Rhodopseudomonas capsulata</name>
    <dbReference type="NCBI Taxonomy" id="1061"/>
    <lineage>
        <taxon>Bacteria</taxon>
        <taxon>Pseudomonadati</taxon>
        <taxon>Pseudomonadota</taxon>
        <taxon>Alphaproteobacteria</taxon>
        <taxon>Rhodobacterales</taxon>
        <taxon>Rhodobacter group</taxon>
        <taxon>Rhodobacter</taxon>
    </lineage>
</organism>
<dbReference type="RefSeq" id="WP_074555260.1">
    <property type="nucleotide sequence ID" value="NZ_CP119563.1"/>
</dbReference>
<dbReference type="InterPro" id="IPR017786">
    <property type="entry name" value="TF_choline_sulphate-util"/>
</dbReference>